<dbReference type="InterPro" id="IPR009922">
    <property type="entry name" value="DUF1457"/>
</dbReference>
<dbReference type="AlphaFoldDB" id="A0A512E402"/>
<dbReference type="RefSeq" id="WP_044437001.1">
    <property type="nucleotide sequence ID" value="NZ_BJYZ01000084.1"/>
</dbReference>
<sequence>MNEEAHPRIQSLVELWRLRCAPGEIPRRSDLNVFALKPWLGYLTIFEEIDHGVDFLVRLDGQVVVNLTGVEWTGHKVSQLAYSDRVQLLEVLRSVQTSRQPLLDVYHFPVKGKLRPFSRALLPVRDDKRGAGQVIQCLWPVSDHC</sequence>
<gene>
    <name evidence="1" type="ORF">SAE02_75770</name>
</gene>
<dbReference type="OrthoDB" id="7353449at2"/>
<proteinExistence type="predicted"/>
<evidence type="ECO:0000313" key="2">
    <source>
        <dbReference type="Proteomes" id="UP000321523"/>
    </source>
</evidence>
<dbReference type="Proteomes" id="UP000321523">
    <property type="component" value="Unassembled WGS sequence"/>
</dbReference>
<evidence type="ECO:0000313" key="1">
    <source>
        <dbReference type="EMBL" id="GEO43429.1"/>
    </source>
</evidence>
<evidence type="ECO:0008006" key="3">
    <source>
        <dbReference type="Google" id="ProtNLM"/>
    </source>
</evidence>
<comment type="caution">
    <text evidence="1">The sequence shown here is derived from an EMBL/GenBank/DDBJ whole genome shotgun (WGS) entry which is preliminary data.</text>
</comment>
<protein>
    <recommendedName>
        <fullName evidence="3">PAS domain-containing protein</fullName>
    </recommendedName>
</protein>
<dbReference type="Pfam" id="PF07310">
    <property type="entry name" value="PAS_5"/>
    <property type="match status" value="1"/>
</dbReference>
<reference evidence="1 2" key="1">
    <citation type="submission" date="2019-07" db="EMBL/GenBank/DDBJ databases">
        <title>Whole genome shotgun sequence of Skermanella aerolata NBRC 106429.</title>
        <authorList>
            <person name="Hosoyama A."/>
            <person name="Uohara A."/>
            <person name="Ohji S."/>
            <person name="Ichikawa N."/>
        </authorList>
    </citation>
    <scope>NUCLEOTIDE SEQUENCE [LARGE SCALE GENOMIC DNA]</scope>
    <source>
        <strain evidence="1 2">NBRC 106429</strain>
    </source>
</reference>
<keyword evidence="2" id="KW-1185">Reference proteome</keyword>
<accession>A0A512E402</accession>
<name>A0A512E402_9PROT</name>
<organism evidence="1 2">
    <name type="scientific">Skermanella aerolata</name>
    <dbReference type="NCBI Taxonomy" id="393310"/>
    <lineage>
        <taxon>Bacteria</taxon>
        <taxon>Pseudomonadati</taxon>
        <taxon>Pseudomonadota</taxon>
        <taxon>Alphaproteobacteria</taxon>
        <taxon>Rhodospirillales</taxon>
        <taxon>Azospirillaceae</taxon>
        <taxon>Skermanella</taxon>
    </lineage>
</organism>
<dbReference type="EMBL" id="BJYZ01000084">
    <property type="protein sequence ID" value="GEO43429.1"/>
    <property type="molecule type" value="Genomic_DNA"/>
</dbReference>